<organism evidence="1 2">
    <name type="scientific">Favolaschia claudopus</name>
    <dbReference type="NCBI Taxonomy" id="2862362"/>
    <lineage>
        <taxon>Eukaryota</taxon>
        <taxon>Fungi</taxon>
        <taxon>Dikarya</taxon>
        <taxon>Basidiomycota</taxon>
        <taxon>Agaricomycotina</taxon>
        <taxon>Agaricomycetes</taxon>
        <taxon>Agaricomycetidae</taxon>
        <taxon>Agaricales</taxon>
        <taxon>Marasmiineae</taxon>
        <taxon>Mycenaceae</taxon>
        <taxon>Favolaschia</taxon>
    </lineage>
</organism>
<sequence>MSRADAEPSSSNPIFFDSIQLNSHSPQAQRRSSVPDAFTVRRQSRQCVLGSGRVANGSICCTGVCRRLLGTFLHYFLGRKNASVPLAAQFSLEPFNAIISRHFKAEKQWQLIVSSRFPRFGAKLAKTGHSRNDLHPYADATGTVSMGLSSRASPLQFFANLGESQVQPMTFHSTLFLRPKTPPRKVGRYRRPWGRKGTR</sequence>
<evidence type="ECO:0008006" key="3">
    <source>
        <dbReference type="Google" id="ProtNLM"/>
    </source>
</evidence>
<protein>
    <recommendedName>
        <fullName evidence="3">Ribosomal protein L5</fullName>
    </recommendedName>
</protein>
<reference evidence="1 2" key="1">
    <citation type="journal article" date="2024" name="J Genomics">
        <title>Draft genome sequencing and assembly of Favolaschia claudopus CIRM-BRFM 2984 isolated from oak limbs.</title>
        <authorList>
            <person name="Navarro D."/>
            <person name="Drula E."/>
            <person name="Chaduli D."/>
            <person name="Cazenave R."/>
            <person name="Ahrendt S."/>
            <person name="Wang J."/>
            <person name="Lipzen A."/>
            <person name="Daum C."/>
            <person name="Barry K."/>
            <person name="Grigoriev I.V."/>
            <person name="Favel A."/>
            <person name="Rosso M.N."/>
            <person name="Martin F."/>
        </authorList>
    </citation>
    <scope>NUCLEOTIDE SEQUENCE [LARGE SCALE GENOMIC DNA]</scope>
    <source>
        <strain evidence="1 2">CIRM-BRFM 2984</strain>
    </source>
</reference>
<proteinExistence type="predicted"/>
<dbReference type="AlphaFoldDB" id="A0AAW0AIG7"/>
<comment type="caution">
    <text evidence="1">The sequence shown here is derived from an EMBL/GenBank/DDBJ whole genome shotgun (WGS) entry which is preliminary data.</text>
</comment>
<name>A0AAW0AIG7_9AGAR</name>
<dbReference type="Proteomes" id="UP001362999">
    <property type="component" value="Unassembled WGS sequence"/>
</dbReference>
<gene>
    <name evidence="1" type="ORF">R3P38DRAFT_1555026</name>
</gene>
<evidence type="ECO:0000313" key="2">
    <source>
        <dbReference type="Proteomes" id="UP001362999"/>
    </source>
</evidence>
<evidence type="ECO:0000313" key="1">
    <source>
        <dbReference type="EMBL" id="KAK7012802.1"/>
    </source>
</evidence>
<accession>A0AAW0AIG7</accession>
<keyword evidence="2" id="KW-1185">Reference proteome</keyword>
<dbReference type="EMBL" id="JAWWNJ010000063">
    <property type="protein sequence ID" value="KAK7012802.1"/>
    <property type="molecule type" value="Genomic_DNA"/>
</dbReference>